<evidence type="ECO:0000256" key="1">
    <source>
        <dbReference type="SAM" id="MobiDB-lite"/>
    </source>
</evidence>
<comment type="caution">
    <text evidence="2">The sequence shown here is derived from an EMBL/GenBank/DDBJ whole genome shotgun (WGS) entry which is preliminary data.</text>
</comment>
<sequence length="140" mass="15407">MDERIESLERRLQRPLLAKSRTLPSIPQSPIVGRVHQNSQLVGGSEPCSQLASSPTHLSACTLPPADYAWRLEDDHEGEEQQVGSDVKLRPHPQSPFSQLHSRAAYLRKSLSVDGHLGVSEYDSAQSEGRGSRSSKGKLK</sequence>
<feature type="region of interest" description="Disordered" evidence="1">
    <location>
        <begin position="121"/>
        <end position="140"/>
    </location>
</feature>
<proteinExistence type="predicted"/>
<feature type="region of interest" description="Disordered" evidence="1">
    <location>
        <begin position="73"/>
        <end position="98"/>
    </location>
</feature>
<dbReference type="AlphaFoldDB" id="A0A5N5Q5V6"/>
<dbReference type="EMBL" id="VFJC01000002">
    <property type="protein sequence ID" value="KAB5587269.1"/>
    <property type="molecule type" value="Genomic_DNA"/>
</dbReference>
<organism evidence="2 3">
    <name type="scientific">Pangasianodon hypophthalmus</name>
    <name type="common">Striped catfish</name>
    <name type="synonym">Helicophagus hypophthalmus</name>
    <dbReference type="NCBI Taxonomy" id="310915"/>
    <lineage>
        <taxon>Eukaryota</taxon>
        <taxon>Metazoa</taxon>
        <taxon>Chordata</taxon>
        <taxon>Craniata</taxon>
        <taxon>Vertebrata</taxon>
        <taxon>Euteleostomi</taxon>
        <taxon>Actinopterygii</taxon>
        <taxon>Neopterygii</taxon>
        <taxon>Teleostei</taxon>
        <taxon>Ostariophysi</taxon>
        <taxon>Siluriformes</taxon>
        <taxon>Pangasiidae</taxon>
        <taxon>Pangasianodon</taxon>
    </lineage>
</organism>
<evidence type="ECO:0000313" key="3">
    <source>
        <dbReference type="Proteomes" id="UP000327468"/>
    </source>
</evidence>
<dbReference type="Proteomes" id="UP000327468">
    <property type="component" value="Chromosome 1"/>
</dbReference>
<accession>A0A5N5Q5V6</accession>
<evidence type="ECO:0000313" key="2">
    <source>
        <dbReference type="EMBL" id="KAB5587269.1"/>
    </source>
</evidence>
<protein>
    <submittedName>
        <fullName evidence="2">Uncharacterized protein</fullName>
    </submittedName>
</protein>
<name>A0A5N5Q5V6_PANHP</name>
<keyword evidence="3" id="KW-1185">Reference proteome</keyword>
<feature type="non-terminal residue" evidence="2">
    <location>
        <position position="140"/>
    </location>
</feature>
<reference evidence="2 3" key="1">
    <citation type="submission" date="2019-06" db="EMBL/GenBank/DDBJ databases">
        <title>A chromosome-scale genome assembly of the striped catfish, Pangasianodon hypophthalmus.</title>
        <authorList>
            <person name="Wen M."/>
            <person name="Zahm M."/>
            <person name="Roques C."/>
            <person name="Cabau C."/>
            <person name="Klopp C."/>
            <person name="Donnadieu C."/>
            <person name="Jouanno E."/>
            <person name="Avarre J.-C."/>
            <person name="Campet M."/>
            <person name="Ha T.T.T."/>
            <person name="Dugue R."/>
            <person name="Lampietro C."/>
            <person name="Louis A."/>
            <person name="Herpin A."/>
            <person name="Echchiki A."/>
            <person name="Berthelot C."/>
            <person name="Parey E."/>
            <person name="Roest-Crollius H."/>
            <person name="Braasch I."/>
            <person name="Postlethwait J."/>
            <person name="Bobe J."/>
            <person name="Montfort J."/>
            <person name="Bouchez O."/>
            <person name="Begum T."/>
            <person name="Schartl M."/>
            <person name="Guiguen Y."/>
        </authorList>
    </citation>
    <scope>NUCLEOTIDE SEQUENCE [LARGE SCALE GENOMIC DNA]</scope>
    <source>
        <strain evidence="2 3">Indonesia</strain>
        <tissue evidence="2">Blood</tissue>
    </source>
</reference>
<gene>
    <name evidence="2" type="ORF">PHYPO_G00011250</name>
</gene>